<proteinExistence type="inferred from homology"/>
<keyword evidence="2" id="KW-0349">Heme</keyword>
<protein>
    <recommendedName>
        <fullName evidence="9">Cytochrome P450</fullName>
    </recommendedName>
</protein>
<keyword evidence="6" id="KW-0503">Monooxygenase</keyword>
<dbReference type="GO" id="GO:0020037">
    <property type="term" value="F:heme binding"/>
    <property type="evidence" value="ECO:0007669"/>
    <property type="project" value="InterPro"/>
</dbReference>
<dbReference type="AlphaFoldDB" id="A0A7R9B679"/>
<evidence type="ECO:0000256" key="2">
    <source>
        <dbReference type="ARBA" id="ARBA00022617"/>
    </source>
</evidence>
<organism evidence="8">
    <name type="scientific">Timema shepardi</name>
    <name type="common">Walking stick</name>
    <dbReference type="NCBI Taxonomy" id="629360"/>
    <lineage>
        <taxon>Eukaryota</taxon>
        <taxon>Metazoa</taxon>
        <taxon>Ecdysozoa</taxon>
        <taxon>Arthropoda</taxon>
        <taxon>Hexapoda</taxon>
        <taxon>Insecta</taxon>
        <taxon>Pterygota</taxon>
        <taxon>Neoptera</taxon>
        <taxon>Polyneoptera</taxon>
        <taxon>Phasmatodea</taxon>
        <taxon>Timematodea</taxon>
        <taxon>Timematoidea</taxon>
        <taxon>Timematidae</taxon>
        <taxon>Timema</taxon>
    </lineage>
</organism>
<evidence type="ECO:0000256" key="6">
    <source>
        <dbReference type="ARBA" id="ARBA00023033"/>
    </source>
</evidence>
<evidence type="ECO:0000256" key="3">
    <source>
        <dbReference type="ARBA" id="ARBA00022723"/>
    </source>
</evidence>
<dbReference type="GO" id="GO:0005506">
    <property type="term" value="F:iron ion binding"/>
    <property type="evidence" value="ECO:0007669"/>
    <property type="project" value="InterPro"/>
</dbReference>
<feature type="chain" id="PRO_5030977825" description="Cytochrome P450" evidence="7">
    <location>
        <begin position="21"/>
        <end position="136"/>
    </location>
</feature>
<evidence type="ECO:0000256" key="4">
    <source>
        <dbReference type="ARBA" id="ARBA00023002"/>
    </source>
</evidence>
<dbReference type="SUPFAM" id="SSF48264">
    <property type="entry name" value="Cytochrome P450"/>
    <property type="match status" value="1"/>
</dbReference>
<accession>A0A7R9B679</accession>
<dbReference type="Gene3D" id="1.10.630.10">
    <property type="entry name" value="Cytochrome P450"/>
    <property type="match status" value="1"/>
</dbReference>
<comment type="similarity">
    <text evidence="1">Belongs to the cytochrome P450 family.</text>
</comment>
<keyword evidence="5" id="KW-0408">Iron</keyword>
<gene>
    <name evidence="8" type="ORF">TSIB3V08_LOCUS11207</name>
</gene>
<name>A0A7R9B679_TIMSH</name>
<dbReference type="GO" id="GO:0042448">
    <property type="term" value="P:progesterone metabolic process"/>
    <property type="evidence" value="ECO:0007669"/>
    <property type="project" value="TreeGrafter"/>
</dbReference>
<evidence type="ECO:0000256" key="1">
    <source>
        <dbReference type="ARBA" id="ARBA00010617"/>
    </source>
</evidence>
<keyword evidence="4" id="KW-0560">Oxidoreductase</keyword>
<evidence type="ECO:0000256" key="7">
    <source>
        <dbReference type="SAM" id="SignalP"/>
    </source>
</evidence>
<sequence length="136" mass="14985">MLTLVLFVGILGLILYKLTSKPKNFPPGPFRWPLIGNVLKFKLADIPTHLVMQDLKRSHGNVAGFFMANNPMVLVSGLAEIREALAKPEFQGRPISEVNKMEKERLGFIGGSRKLGRQPCLVWLADDKGGKDSNAG</sequence>
<dbReference type="PANTHER" id="PTHR24289:SF1">
    <property type="entry name" value="STEROID 17-ALPHA-HYDROXYLASE_17,20 LYASE"/>
    <property type="match status" value="1"/>
</dbReference>
<reference evidence="8" key="1">
    <citation type="submission" date="2020-11" db="EMBL/GenBank/DDBJ databases">
        <authorList>
            <person name="Tran Van P."/>
        </authorList>
    </citation>
    <scope>NUCLEOTIDE SEQUENCE</scope>
</reference>
<feature type="signal peptide" evidence="7">
    <location>
        <begin position="1"/>
        <end position="20"/>
    </location>
</feature>
<dbReference type="EMBL" id="OC008609">
    <property type="protein sequence ID" value="CAD7267193.1"/>
    <property type="molecule type" value="Genomic_DNA"/>
</dbReference>
<dbReference type="PANTHER" id="PTHR24289">
    <property type="entry name" value="STEROID 17-ALPHA-HYDROXYLASE/17,20 LYASE"/>
    <property type="match status" value="1"/>
</dbReference>
<evidence type="ECO:0000256" key="5">
    <source>
        <dbReference type="ARBA" id="ARBA00023004"/>
    </source>
</evidence>
<dbReference type="InterPro" id="IPR001128">
    <property type="entry name" value="Cyt_P450"/>
</dbReference>
<evidence type="ECO:0000313" key="8">
    <source>
        <dbReference type="EMBL" id="CAD7267193.1"/>
    </source>
</evidence>
<dbReference type="Pfam" id="PF00067">
    <property type="entry name" value="p450"/>
    <property type="match status" value="1"/>
</dbReference>
<evidence type="ECO:0008006" key="9">
    <source>
        <dbReference type="Google" id="ProtNLM"/>
    </source>
</evidence>
<dbReference type="GO" id="GO:0004508">
    <property type="term" value="F:steroid 17-alpha-monooxygenase activity"/>
    <property type="evidence" value="ECO:0007669"/>
    <property type="project" value="TreeGrafter"/>
</dbReference>
<dbReference type="InterPro" id="IPR036396">
    <property type="entry name" value="Cyt_P450_sf"/>
</dbReference>
<keyword evidence="3" id="KW-0479">Metal-binding</keyword>
<dbReference type="GO" id="GO:0042446">
    <property type="term" value="P:hormone biosynthetic process"/>
    <property type="evidence" value="ECO:0007669"/>
    <property type="project" value="TreeGrafter"/>
</dbReference>
<keyword evidence="7" id="KW-0732">Signal</keyword>